<evidence type="ECO:0000256" key="8">
    <source>
        <dbReference type="ARBA" id="ARBA00032524"/>
    </source>
</evidence>
<dbReference type="GO" id="GO:0003677">
    <property type="term" value="F:DNA binding"/>
    <property type="evidence" value="ECO:0007669"/>
    <property type="project" value="InterPro"/>
</dbReference>
<dbReference type="Gene3D" id="3.30.1360.10">
    <property type="entry name" value="RNA polymerase, RBP11-like subunit"/>
    <property type="match status" value="1"/>
</dbReference>
<feature type="domain" description="DNA-directed RNA polymerase RpoA/D/Rpb3-type" evidence="12">
    <location>
        <begin position="21"/>
        <end position="228"/>
    </location>
</feature>
<dbReference type="InterPro" id="IPR011262">
    <property type="entry name" value="DNA-dir_RNA_pol_insert"/>
</dbReference>
<dbReference type="AlphaFoldDB" id="A0A2M6R8S4"/>
<evidence type="ECO:0000256" key="7">
    <source>
        <dbReference type="ARBA" id="ARBA00023163"/>
    </source>
</evidence>
<proteinExistence type="inferred from homology"/>
<dbReference type="EC" id="2.7.7.6" evidence="2"/>
<dbReference type="InterPro" id="IPR036603">
    <property type="entry name" value="RBP11-like"/>
</dbReference>
<evidence type="ECO:0000259" key="12">
    <source>
        <dbReference type="SMART" id="SM00662"/>
    </source>
</evidence>
<dbReference type="GO" id="GO:0046983">
    <property type="term" value="F:protein dimerization activity"/>
    <property type="evidence" value="ECO:0007669"/>
    <property type="project" value="InterPro"/>
</dbReference>
<dbReference type="GO" id="GO:0006351">
    <property type="term" value="P:DNA-templated transcription"/>
    <property type="evidence" value="ECO:0007669"/>
    <property type="project" value="InterPro"/>
</dbReference>
<dbReference type="GO" id="GO:0005737">
    <property type="term" value="C:cytoplasm"/>
    <property type="evidence" value="ECO:0007669"/>
    <property type="project" value="UniProtKB-ARBA"/>
</dbReference>
<dbReference type="InterPro" id="IPR036643">
    <property type="entry name" value="RNApol_insert_sf"/>
</dbReference>
<name>A0A2M6R8S4_9BACT</name>
<sequence length="255" mass="27845">MSYLPETELVKVTATHTSPTSASFEIEPLLPGYGHTLGNALRRVLLSSLQGTAITSIRVNDTNHEFTSADGVKEDVIEIILNIKSVRILYSGSEPVTISLDVKGDKSVTAADFKVPAGVEIINKDQVIAHVDKGNSLQIEAIVETGRGYVPTEKRDRSTLPIGMIAIDSIFTPIKKINYTVTNTRVGQATDFDKIILEIETDGSIDPSTAFKTASEILSDHIAHIHDQIEIKNNMSKPSRSKKTKKTEVKEESTT</sequence>
<dbReference type="NCBIfam" id="NF003519">
    <property type="entry name" value="PRK05182.2-5"/>
    <property type="match status" value="1"/>
</dbReference>
<dbReference type="SUPFAM" id="SSF55257">
    <property type="entry name" value="RBP11-like subunits of RNA polymerase"/>
    <property type="match status" value="1"/>
</dbReference>
<dbReference type="CDD" id="cd06928">
    <property type="entry name" value="RNAP_alpha_NTD"/>
    <property type="match status" value="1"/>
</dbReference>
<reference evidence="14" key="1">
    <citation type="submission" date="2017-09" db="EMBL/GenBank/DDBJ databases">
        <title>Depth-based differentiation of microbial function through sediment-hosted aquifers and enrichment of novel symbionts in the deep terrestrial subsurface.</title>
        <authorList>
            <person name="Probst A.J."/>
            <person name="Ladd B."/>
            <person name="Jarett J.K."/>
            <person name="Geller-Mcgrath D.E."/>
            <person name="Sieber C.M.K."/>
            <person name="Emerson J.B."/>
            <person name="Anantharaman K."/>
            <person name="Thomas B.C."/>
            <person name="Malmstrom R."/>
            <person name="Stieglmeier M."/>
            <person name="Klingl A."/>
            <person name="Woyke T."/>
            <person name="Ryan C.M."/>
            <person name="Banfield J.F."/>
        </authorList>
    </citation>
    <scope>NUCLEOTIDE SEQUENCE [LARGE SCALE GENOMIC DNA]</scope>
</reference>
<dbReference type="Pfam" id="PF01193">
    <property type="entry name" value="RNA_pol_L"/>
    <property type="match status" value="1"/>
</dbReference>
<accession>A0A2M6R8S4</accession>
<gene>
    <name evidence="13" type="ORF">COT79_02110</name>
</gene>
<dbReference type="SUPFAM" id="SSF56553">
    <property type="entry name" value="Insert subdomain of RNA polymerase alpha subunit"/>
    <property type="match status" value="1"/>
</dbReference>
<dbReference type="Proteomes" id="UP000231162">
    <property type="component" value="Unassembled WGS sequence"/>
</dbReference>
<dbReference type="InterPro" id="IPR011773">
    <property type="entry name" value="DNA-dir_RpoA"/>
</dbReference>
<evidence type="ECO:0000256" key="5">
    <source>
        <dbReference type="ARBA" id="ARBA00022679"/>
    </source>
</evidence>
<evidence type="ECO:0000256" key="6">
    <source>
        <dbReference type="ARBA" id="ARBA00022695"/>
    </source>
</evidence>
<comment type="catalytic activity">
    <reaction evidence="10">
        <text>RNA(n) + a ribonucleoside 5'-triphosphate = RNA(n+1) + diphosphate</text>
        <dbReference type="Rhea" id="RHEA:21248"/>
        <dbReference type="Rhea" id="RHEA-COMP:14527"/>
        <dbReference type="Rhea" id="RHEA-COMP:17342"/>
        <dbReference type="ChEBI" id="CHEBI:33019"/>
        <dbReference type="ChEBI" id="CHEBI:61557"/>
        <dbReference type="ChEBI" id="CHEBI:140395"/>
        <dbReference type="EC" id="2.7.7.6"/>
    </reaction>
</comment>
<dbReference type="EMBL" id="PEZX01000029">
    <property type="protein sequence ID" value="PIS06933.1"/>
    <property type="molecule type" value="Genomic_DNA"/>
</dbReference>
<keyword evidence="4 13" id="KW-0240">DNA-directed RNA polymerase</keyword>
<keyword evidence="6" id="KW-0548">Nucleotidyltransferase</keyword>
<dbReference type="GO" id="GO:0003899">
    <property type="term" value="F:DNA-directed RNA polymerase activity"/>
    <property type="evidence" value="ECO:0007669"/>
    <property type="project" value="UniProtKB-EC"/>
</dbReference>
<evidence type="ECO:0000256" key="9">
    <source>
        <dbReference type="ARBA" id="ARBA00033070"/>
    </source>
</evidence>
<evidence type="ECO:0000256" key="3">
    <source>
        <dbReference type="ARBA" id="ARBA00015972"/>
    </source>
</evidence>
<dbReference type="Gene3D" id="2.170.120.12">
    <property type="entry name" value="DNA-directed RNA polymerase, insert domain"/>
    <property type="match status" value="1"/>
</dbReference>
<organism evidence="13 14">
    <name type="scientific">Candidatus Berkelbacteria bacterium CG10_big_fil_rev_8_21_14_0_10_43_14</name>
    <dbReference type="NCBI Taxonomy" id="1974515"/>
    <lineage>
        <taxon>Bacteria</taxon>
        <taxon>Candidatus Berkelbacteria</taxon>
    </lineage>
</organism>
<keyword evidence="7" id="KW-0804">Transcription</keyword>
<evidence type="ECO:0000256" key="2">
    <source>
        <dbReference type="ARBA" id="ARBA00012418"/>
    </source>
</evidence>
<dbReference type="NCBIfam" id="TIGR02027">
    <property type="entry name" value="rpoA"/>
    <property type="match status" value="1"/>
</dbReference>
<evidence type="ECO:0000256" key="11">
    <source>
        <dbReference type="SAM" id="MobiDB-lite"/>
    </source>
</evidence>
<dbReference type="SMART" id="SM00662">
    <property type="entry name" value="RPOLD"/>
    <property type="match status" value="1"/>
</dbReference>
<dbReference type="Pfam" id="PF01000">
    <property type="entry name" value="RNA_pol_A_bac"/>
    <property type="match status" value="1"/>
</dbReference>
<dbReference type="InterPro" id="IPR011263">
    <property type="entry name" value="DNA-dir_RNA_pol_RpoA/D/Rpb3"/>
</dbReference>
<evidence type="ECO:0000313" key="14">
    <source>
        <dbReference type="Proteomes" id="UP000231162"/>
    </source>
</evidence>
<keyword evidence="5" id="KW-0808">Transferase</keyword>
<evidence type="ECO:0000313" key="13">
    <source>
        <dbReference type="EMBL" id="PIS06933.1"/>
    </source>
</evidence>
<evidence type="ECO:0000256" key="1">
    <source>
        <dbReference type="ARBA" id="ARBA00007123"/>
    </source>
</evidence>
<comment type="caution">
    <text evidence="13">The sequence shown here is derived from an EMBL/GenBank/DDBJ whole genome shotgun (WGS) entry which is preliminary data.</text>
</comment>
<dbReference type="FunFam" id="2.170.120.12:FF:000001">
    <property type="entry name" value="DNA-directed RNA polymerase subunit alpha"/>
    <property type="match status" value="1"/>
</dbReference>
<comment type="similarity">
    <text evidence="1">Belongs to the RNA polymerase alpha chain family.</text>
</comment>
<evidence type="ECO:0000256" key="4">
    <source>
        <dbReference type="ARBA" id="ARBA00022478"/>
    </source>
</evidence>
<protein>
    <recommendedName>
        <fullName evidence="3">DNA-directed RNA polymerase subunit alpha</fullName>
        <ecNumber evidence="2">2.7.7.6</ecNumber>
    </recommendedName>
    <alternativeName>
        <fullName evidence="9">RNA polymerase subunit alpha</fullName>
    </alternativeName>
    <alternativeName>
        <fullName evidence="8">Transcriptase subunit alpha</fullName>
    </alternativeName>
</protein>
<feature type="region of interest" description="Disordered" evidence="11">
    <location>
        <begin position="233"/>
        <end position="255"/>
    </location>
</feature>
<evidence type="ECO:0000256" key="10">
    <source>
        <dbReference type="ARBA" id="ARBA00048552"/>
    </source>
</evidence>
<dbReference type="GO" id="GO:0000428">
    <property type="term" value="C:DNA-directed RNA polymerase complex"/>
    <property type="evidence" value="ECO:0007669"/>
    <property type="project" value="UniProtKB-KW"/>
</dbReference>
<feature type="compositionally biased region" description="Basic and acidic residues" evidence="11">
    <location>
        <begin position="246"/>
        <end position="255"/>
    </location>
</feature>